<keyword evidence="1" id="KW-0732">Signal</keyword>
<evidence type="ECO:0000313" key="3">
    <source>
        <dbReference type="Proteomes" id="UP001239445"/>
    </source>
</evidence>
<comment type="caution">
    <text evidence="2">The sequence shown here is derived from an EMBL/GenBank/DDBJ whole genome shotgun (WGS) entry which is preliminary data.</text>
</comment>
<reference evidence="2" key="1">
    <citation type="submission" date="2023-06" db="EMBL/GenBank/DDBJ databases">
        <title>Genome-scale phylogeny and comparative genomics of the fungal order Sordariales.</title>
        <authorList>
            <consortium name="Lawrence Berkeley National Laboratory"/>
            <person name="Hensen N."/>
            <person name="Bonometti L."/>
            <person name="Westerberg I."/>
            <person name="Brannstrom I.O."/>
            <person name="Guillou S."/>
            <person name="Cros-Aarteil S."/>
            <person name="Calhoun S."/>
            <person name="Haridas S."/>
            <person name="Kuo A."/>
            <person name="Mondo S."/>
            <person name="Pangilinan J."/>
            <person name="Riley R."/>
            <person name="Labutti K."/>
            <person name="Andreopoulos B."/>
            <person name="Lipzen A."/>
            <person name="Chen C."/>
            <person name="Yanf M."/>
            <person name="Daum C."/>
            <person name="Ng V."/>
            <person name="Clum A."/>
            <person name="Steindorff A."/>
            <person name="Ohm R."/>
            <person name="Martin F."/>
            <person name="Silar P."/>
            <person name="Natvig D."/>
            <person name="Lalanne C."/>
            <person name="Gautier V."/>
            <person name="Ament-Velasquez S.L."/>
            <person name="Kruys A."/>
            <person name="Hutchinson M.I."/>
            <person name="Powell A.J."/>
            <person name="Barry K."/>
            <person name="Miller A.N."/>
            <person name="Grigoriev I.V."/>
            <person name="Debuchy R."/>
            <person name="Gladieux P."/>
            <person name="Thoren M.H."/>
            <person name="Johannesson H."/>
        </authorList>
    </citation>
    <scope>NUCLEOTIDE SEQUENCE</scope>
    <source>
        <strain evidence="2">PSN4</strain>
    </source>
</reference>
<dbReference type="EMBL" id="MU839828">
    <property type="protein sequence ID" value="KAK1759072.1"/>
    <property type="molecule type" value="Genomic_DNA"/>
</dbReference>
<keyword evidence="3" id="KW-1185">Reference proteome</keyword>
<name>A0AAJ0F9G8_9PEZI</name>
<accession>A0AAJ0F9G8</accession>
<dbReference type="Proteomes" id="UP001239445">
    <property type="component" value="Unassembled WGS sequence"/>
</dbReference>
<sequence length="191" mass="19302">MKSFAAAVFLLSSITGTIAAPSGAKVTRQNSCPSAGDITDNINGWQNDINSVNGFLNSVASLTSVVDISNGAVNALSSAEDEPNRLMFFAQLCSCGSSACNSDFSAAVSALQSQFGGVLSNLIDAANDVNTIASPNPASVVAPQINNINQLRCCVVLPSAQTIFTNAAASVAGVSASTSVARENACSSITC</sequence>
<feature type="chain" id="PRO_5042504605" evidence="1">
    <location>
        <begin position="20"/>
        <end position="191"/>
    </location>
</feature>
<evidence type="ECO:0000313" key="2">
    <source>
        <dbReference type="EMBL" id="KAK1759072.1"/>
    </source>
</evidence>
<organism evidence="2 3">
    <name type="scientific">Echria macrotheca</name>
    <dbReference type="NCBI Taxonomy" id="438768"/>
    <lineage>
        <taxon>Eukaryota</taxon>
        <taxon>Fungi</taxon>
        <taxon>Dikarya</taxon>
        <taxon>Ascomycota</taxon>
        <taxon>Pezizomycotina</taxon>
        <taxon>Sordariomycetes</taxon>
        <taxon>Sordariomycetidae</taxon>
        <taxon>Sordariales</taxon>
        <taxon>Schizotheciaceae</taxon>
        <taxon>Echria</taxon>
    </lineage>
</organism>
<gene>
    <name evidence="2" type="ORF">QBC47DRAFT_457417</name>
</gene>
<evidence type="ECO:0000256" key="1">
    <source>
        <dbReference type="SAM" id="SignalP"/>
    </source>
</evidence>
<proteinExistence type="predicted"/>
<dbReference type="AlphaFoldDB" id="A0AAJ0F9G8"/>
<feature type="signal peptide" evidence="1">
    <location>
        <begin position="1"/>
        <end position="19"/>
    </location>
</feature>
<protein>
    <submittedName>
        <fullName evidence="2">Uncharacterized protein</fullName>
    </submittedName>
</protein>